<proteinExistence type="predicted"/>
<dbReference type="Gene3D" id="2.30.320.10">
    <property type="entry name" value="YwqG-like"/>
    <property type="match status" value="1"/>
</dbReference>
<accession>A0ABW3CJ24</accession>
<evidence type="ECO:0000313" key="1">
    <source>
        <dbReference type="EMBL" id="MFD0854393.1"/>
    </source>
</evidence>
<comment type="caution">
    <text evidence="1">The sequence shown here is derived from an EMBL/GenBank/DDBJ whole genome shotgun (WGS) entry which is preliminary data.</text>
</comment>
<feature type="non-terminal residue" evidence="1">
    <location>
        <position position="1"/>
    </location>
</feature>
<dbReference type="EMBL" id="JBHTIR010002905">
    <property type="protein sequence ID" value="MFD0854393.1"/>
    <property type="molecule type" value="Genomic_DNA"/>
</dbReference>
<reference evidence="2" key="1">
    <citation type="journal article" date="2019" name="Int. J. Syst. Evol. Microbiol.">
        <title>The Global Catalogue of Microorganisms (GCM) 10K type strain sequencing project: providing services to taxonomists for standard genome sequencing and annotation.</title>
        <authorList>
            <consortium name="The Broad Institute Genomics Platform"/>
            <consortium name="The Broad Institute Genome Sequencing Center for Infectious Disease"/>
            <person name="Wu L."/>
            <person name="Ma J."/>
        </authorList>
    </citation>
    <scope>NUCLEOTIDE SEQUENCE [LARGE SCALE GENOMIC DNA]</scope>
    <source>
        <strain evidence="2">JCM 31696</strain>
    </source>
</reference>
<protein>
    <recommendedName>
        <fullName evidence="3">DUF946 domain-containing protein</fullName>
    </recommendedName>
</protein>
<evidence type="ECO:0000313" key="2">
    <source>
        <dbReference type="Proteomes" id="UP001597083"/>
    </source>
</evidence>
<name>A0ABW3CJ24_9ACTN</name>
<gene>
    <name evidence="1" type="ORF">ACFQ07_19295</name>
</gene>
<dbReference type="Proteomes" id="UP001597083">
    <property type="component" value="Unassembled WGS sequence"/>
</dbReference>
<evidence type="ECO:0008006" key="3">
    <source>
        <dbReference type="Google" id="ProtNLM"/>
    </source>
</evidence>
<dbReference type="InterPro" id="IPR035948">
    <property type="entry name" value="YwqG-like_sf"/>
</dbReference>
<keyword evidence="2" id="KW-1185">Reference proteome</keyword>
<dbReference type="SUPFAM" id="SSF103032">
    <property type="entry name" value="Hypothetical protein YwqG"/>
    <property type="match status" value="1"/>
</dbReference>
<sequence>SRADRAPQTEPLPLIPVAQLWVRDLPDLPHPPGKDLLQVLWTPDDSVDCLYGAPQGDPVDEYFRVFWRNSADVTELLPNPPLPDPETGVRDDGILLEDLYLPVPCTLNPEQVTEYPPAWVLGKEFYDHVAERDEELGTSYLAVNTYADGYKVGGWPADSNIGGPYYGWFICDCGTQMEALLTFASLEVEHTPASAPSSYLIEAEGPHGIGPGMPLTEPTGVTVGDHTFLQVYYCPASWDHPIRRYAM</sequence>
<organism evidence="1 2">
    <name type="scientific">Actinomadura adrarensis</name>
    <dbReference type="NCBI Taxonomy" id="1819600"/>
    <lineage>
        <taxon>Bacteria</taxon>
        <taxon>Bacillati</taxon>
        <taxon>Actinomycetota</taxon>
        <taxon>Actinomycetes</taxon>
        <taxon>Streptosporangiales</taxon>
        <taxon>Thermomonosporaceae</taxon>
        <taxon>Actinomadura</taxon>
    </lineage>
</organism>